<gene>
    <name evidence="4" type="ORF">GCM10025862_14540</name>
</gene>
<keyword evidence="2" id="KW-0812">Transmembrane</keyword>
<dbReference type="SUPFAM" id="SSF53098">
    <property type="entry name" value="Ribonuclease H-like"/>
    <property type="match status" value="1"/>
</dbReference>
<feature type="transmembrane region" description="Helical" evidence="2">
    <location>
        <begin position="95"/>
        <end position="113"/>
    </location>
</feature>
<comment type="caution">
    <text evidence="4">The sequence shown here is derived from an EMBL/GenBank/DDBJ whole genome shotgun (WGS) entry which is preliminary data.</text>
</comment>
<dbReference type="PANTHER" id="PTHR35004">
    <property type="entry name" value="TRANSPOSASE RV3428C-RELATED"/>
    <property type="match status" value="1"/>
</dbReference>
<dbReference type="InterPro" id="IPR001584">
    <property type="entry name" value="Integrase_cat-core"/>
</dbReference>
<dbReference type="Pfam" id="PF12730">
    <property type="entry name" value="ABC2_membrane_4"/>
    <property type="match status" value="1"/>
</dbReference>
<dbReference type="EMBL" id="BSUJ01000001">
    <property type="protein sequence ID" value="GMA19433.1"/>
    <property type="molecule type" value="Genomic_DNA"/>
</dbReference>
<evidence type="ECO:0000313" key="5">
    <source>
        <dbReference type="Proteomes" id="UP001157109"/>
    </source>
</evidence>
<feature type="transmembrane region" description="Helical" evidence="2">
    <location>
        <begin position="64"/>
        <end position="89"/>
    </location>
</feature>
<organism evidence="4 5">
    <name type="scientific">Arsenicicoccus piscis</name>
    <dbReference type="NCBI Taxonomy" id="673954"/>
    <lineage>
        <taxon>Bacteria</taxon>
        <taxon>Bacillati</taxon>
        <taxon>Actinomycetota</taxon>
        <taxon>Actinomycetes</taxon>
        <taxon>Micrococcales</taxon>
        <taxon>Intrasporangiaceae</taxon>
        <taxon>Arsenicicoccus</taxon>
    </lineage>
</organism>
<dbReference type="InterPro" id="IPR047656">
    <property type="entry name" value="IS481-like_transpos"/>
</dbReference>
<accession>A0ABQ6HP35</accession>
<dbReference type="PROSITE" id="PS50994">
    <property type="entry name" value="INTEGRASE"/>
    <property type="match status" value="1"/>
</dbReference>
<dbReference type="InterPro" id="IPR009057">
    <property type="entry name" value="Homeodomain-like_sf"/>
</dbReference>
<dbReference type="Gene3D" id="3.30.420.10">
    <property type="entry name" value="Ribonuclease H-like superfamily/Ribonuclease H"/>
    <property type="match status" value="1"/>
</dbReference>
<dbReference type="Pfam" id="PF13384">
    <property type="entry name" value="HTH_23"/>
    <property type="match status" value="1"/>
</dbReference>
<dbReference type="InterPro" id="IPR012337">
    <property type="entry name" value="RNaseH-like_sf"/>
</dbReference>
<feature type="transmembrane region" description="Helical" evidence="2">
    <location>
        <begin position="181"/>
        <end position="201"/>
    </location>
</feature>
<keyword evidence="2" id="KW-0472">Membrane</keyword>
<reference evidence="5" key="1">
    <citation type="journal article" date="2019" name="Int. J. Syst. Evol. Microbiol.">
        <title>The Global Catalogue of Microorganisms (GCM) 10K type strain sequencing project: providing services to taxonomists for standard genome sequencing and annotation.</title>
        <authorList>
            <consortium name="The Broad Institute Genomics Platform"/>
            <consortium name="The Broad Institute Genome Sequencing Center for Infectious Disease"/>
            <person name="Wu L."/>
            <person name="Ma J."/>
        </authorList>
    </citation>
    <scope>NUCLEOTIDE SEQUENCE [LARGE SCALE GENOMIC DNA]</scope>
    <source>
        <strain evidence="5">NBRC 105830</strain>
    </source>
</reference>
<feature type="domain" description="Integrase catalytic" evidence="3">
    <location>
        <begin position="406"/>
        <end position="586"/>
    </location>
</feature>
<dbReference type="Pfam" id="PF13683">
    <property type="entry name" value="rve_3"/>
    <property type="match status" value="1"/>
</dbReference>
<keyword evidence="2" id="KW-1133">Transmembrane helix</keyword>
<dbReference type="NCBIfam" id="NF033577">
    <property type="entry name" value="transpos_IS481"/>
    <property type="match status" value="1"/>
</dbReference>
<feature type="region of interest" description="Disordered" evidence="1">
    <location>
        <begin position="314"/>
        <end position="336"/>
    </location>
</feature>
<evidence type="ECO:0000259" key="3">
    <source>
        <dbReference type="PROSITE" id="PS50994"/>
    </source>
</evidence>
<feature type="transmembrane region" description="Helical" evidence="2">
    <location>
        <begin position="151"/>
        <end position="174"/>
    </location>
</feature>
<feature type="region of interest" description="Disordered" evidence="1">
    <location>
        <begin position="417"/>
        <end position="438"/>
    </location>
</feature>
<evidence type="ECO:0000313" key="4">
    <source>
        <dbReference type="EMBL" id="GMA19433.1"/>
    </source>
</evidence>
<dbReference type="Proteomes" id="UP001157109">
    <property type="component" value="Unassembled WGS sequence"/>
</dbReference>
<name>A0ABQ6HP35_9MICO</name>
<dbReference type="InterPro" id="IPR036397">
    <property type="entry name" value="RNaseH_sf"/>
</dbReference>
<feature type="transmembrane region" description="Helical" evidence="2">
    <location>
        <begin position="20"/>
        <end position="43"/>
    </location>
</feature>
<keyword evidence="5" id="KW-1185">Reference proteome</keyword>
<dbReference type="SUPFAM" id="SSF46689">
    <property type="entry name" value="Homeodomain-like"/>
    <property type="match status" value="1"/>
</dbReference>
<evidence type="ECO:0000256" key="2">
    <source>
        <dbReference type="SAM" id="Phobius"/>
    </source>
</evidence>
<proteinExistence type="predicted"/>
<feature type="transmembrane region" description="Helical" evidence="2">
    <location>
        <begin position="125"/>
        <end position="145"/>
    </location>
</feature>
<evidence type="ECO:0000256" key="1">
    <source>
        <dbReference type="SAM" id="MobiDB-lite"/>
    </source>
</evidence>
<sequence>MTPHAPVLRIESRKLYASPVARTAACAVLIMATATSAGGYAAAVHAPGTDMGRKAAAMISGQGWSGYVSLAALSLGVTLLLAAGIVAAWAVGREFTDGTIVGLFAIGTSRAAVARAKLVACLGWGLALTLVQSVASIMAGIGLGLDPAGALHAGLTLTISGFCLVCSVLPIAWVATHWRGYLAGIGATLAVLVATNLTSGFGLGRYVPWAIPTLWASGDPTVPAVALVIPWRSVCSAGAQRRRHGNASRSAAASPQLHFPENAMSHHNAALTPRHRLIVARLVVDEGWPVSEVAARFQVSWPTVKRWADRYRAGESMQDRSSRPHHSPSKTSARVTRRCIQLRLRLREGPVQLSYRLGIAPSTVHRILTDAHLNRLSHVDRATGEPVRRYEHAHPGAMLHVDVKKLGNIPDGGGWRYVGRRQGEKNRSATAGKPKNKHYDPLMGKAFVHTVIDDHSRVAYAEIHDDETAQTATAVLVRAVEWFNARGVIVERVLSDNGGAYRSHLWRDTCAELGITHKRTRPYRPQTNGKIERFHRTLADGWAYARCYTSEAERRGELEGWLHYYNQHRPHTACGNQPPFSRLINVPGQYS</sequence>
<protein>
    <recommendedName>
        <fullName evidence="3">Integrase catalytic domain-containing protein</fullName>
    </recommendedName>
</protein>
<dbReference type="PANTHER" id="PTHR35004:SF6">
    <property type="entry name" value="TRANSPOSASE"/>
    <property type="match status" value="1"/>
</dbReference>